<dbReference type="GO" id="GO:0008270">
    <property type="term" value="F:zinc ion binding"/>
    <property type="evidence" value="ECO:0007669"/>
    <property type="project" value="UniProtKB-UniRule"/>
</dbReference>
<feature type="binding site" evidence="2">
    <location>
        <position position="97"/>
    </location>
    <ligand>
        <name>Zn(2+)</name>
        <dbReference type="ChEBI" id="CHEBI:29105"/>
    </ligand>
</feature>
<feature type="domain" description="ZAD" evidence="5">
    <location>
        <begin position="48"/>
        <end position="124"/>
    </location>
</feature>
<keyword evidence="1" id="KW-0863">Zinc-finger</keyword>
<dbReference type="Proteomes" id="UP001562425">
    <property type="component" value="Unassembled WGS sequence"/>
</dbReference>
<dbReference type="Gene3D" id="3.40.1800.20">
    <property type="match status" value="1"/>
</dbReference>
<gene>
    <name evidence="6" type="ORF">pipiens_009246</name>
</gene>
<feature type="domain" description="C2H2-type" evidence="4">
    <location>
        <begin position="210"/>
        <end position="238"/>
    </location>
</feature>
<dbReference type="EMBL" id="JBEHCU010006033">
    <property type="protein sequence ID" value="KAL1398069.1"/>
    <property type="molecule type" value="Genomic_DNA"/>
</dbReference>
<dbReference type="InterPro" id="IPR012934">
    <property type="entry name" value="Znf_AD"/>
</dbReference>
<evidence type="ECO:0000256" key="2">
    <source>
        <dbReference type="PROSITE-ProRule" id="PRU01263"/>
    </source>
</evidence>
<dbReference type="Pfam" id="PF07776">
    <property type="entry name" value="zf-AD"/>
    <property type="match status" value="1"/>
</dbReference>
<dbReference type="PROSITE" id="PS51915">
    <property type="entry name" value="ZAD"/>
    <property type="match status" value="1"/>
</dbReference>
<evidence type="ECO:0000256" key="3">
    <source>
        <dbReference type="SAM" id="MobiDB-lite"/>
    </source>
</evidence>
<sequence length="341" mass="38498">MQLVPITKEKQAKKRTRPVVKKSIIESGSSGDENDEYLMDTPDENPAKYCRLCFSIAQPLEPVFSGPHDQGGHIAQLIRESMNVSLTAREDHPCAICRECFQRLHEFQRFRSLFHTLNQVVRRKKNTQRAVLAKKAKKKAKVPTAAASAAVPIVDSTTNGPPELPSNGADCIELSDEEDDNPVVSNGPSAETAEDMDDDQPYIALDDDWFCCRLCNRMFQTLAVMIDHLRDIHPGTVNVYQMPPGRVSGTGDDPSNIMSEVMSGGVRFFKCNDCDTMLRQKSNMFKHWTRFHKDGAMKKLHCGVEGCTRFFMDSKSYRRHLTIQHGITDPSKILKYQMQQS</sequence>
<feature type="compositionally biased region" description="Basic residues" evidence="3">
    <location>
        <begin position="11"/>
        <end position="20"/>
    </location>
</feature>
<protein>
    <submittedName>
        <fullName evidence="6">Uncharacterized protein</fullName>
    </submittedName>
</protein>
<evidence type="ECO:0000259" key="5">
    <source>
        <dbReference type="PROSITE" id="PS51915"/>
    </source>
</evidence>
<evidence type="ECO:0000313" key="7">
    <source>
        <dbReference type="Proteomes" id="UP001562425"/>
    </source>
</evidence>
<dbReference type="SUPFAM" id="SSF57716">
    <property type="entry name" value="Glucocorticoid receptor-like (DNA-binding domain)"/>
    <property type="match status" value="1"/>
</dbReference>
<evidence type="ECO:0000256" key="1">
    <source>
        <dbReference type="PROSITE-ProRule" id="PRU00042"/>
    </source>
</evidence>
<name>A0ABD1DI36_CULPP</name>
<feature type="binding site" evidence="2">
    <location>
        <position position="100"/>
    </location>
    <ligand>
        <name>Zn(2+)</name>
        <dbReference type="ChEBI" id="CHEBI:29105"/>
    </ligand>
</feature>
<dbReference type="SUPFAM" id="SSF57667">
    <property type="entry name" value="beta-beta-alpha zinc fingers"/>
    <property type="match status" value="1"/>
</dbReference>
<evidence type="ECO:0000313" key="6">
    <source>
        <dbReference type="EMBL" id="KAL1398069.1"/>
    </source>
</evidence>
<accession>A0ABD1DI36</accession>
<dbReference type="PROSITE" id="PS00028">
    <property type="entry name" value="ZINC_FINGER_C2H2_1"/>
    <property type="match status" value="3"/>
</dbReference>
<proteinExistence type="predicted"/>
<keyword evidence="2" id="KW-0862">Zinc</keyword>
<organism evidence="6 7">
    <name type="scientific">Culex pipiens pipiens</name>
    <name type="common">Northern house mosquito</name>
    <dbReference type="NCBI Taxonomy" id="38569"/>
    <lineage>
        <taxon>Eukaryota</taxon>
        <taxon>Metazoa</taxon>
        <taxon>Ecdysozoa</taxon>
        <taxon>Arthropoda</taxon>
        <taxon>Hexapoda</taxon>
        <taxon>Insecta</taxon>
        <taxon>Pterygota</taxon>
        <taxon>Neoptera</taxon>
        <taxon>Endopterygota</taxon>
        <taxon>Diptera</taxon>
        <taxon>Nematocera</taxon>
        <taxon>Culicoidea</taxon>
        <taxon>Culicidae</taxon>
        <taxon>Culicinae</taxon>
        <taxon>Culicini</taxon>
        <taxon>Culex</taxon>
        <taxon>Culex</taxon>
    </lineage>
</organism>
<evidence type="ECO:0000259" key="4">
    <source>
        <dbReference type="PROSITE" id="PS50157"/>
    </source>
</evidence>
<feature type="binding site" evidence="2">
    <location>
        <position position="50"/>
    </location>
    <ligand>
        <name>Zn(2+)</name>
        <dbReference type="ChEBI" id="CHEBI:29105"/>
    </ligand>
</feature>
<dbReference type="SMART" id="SM00355">
    <property type="entry name" value="ZnF_C2H2"/>
    <property type="match status" value="3"/>
</dbReference>
<comment type="caution">
    <text evidence="6">The sequence shown here is derived from an EMBL/GenBank/DDBJ whole genome shotgun (WGS) entry which is preliminary data.</text>
</comment>
<reference evidence="6 7" key="1">
    <citation type="submission" date="2024-05" db="EMBL/GenBank/DDBJ databases">
        <title>Culex pipiens pipiens assembly and annotation.</title>
        <authorList>
            <person name="Alout H."/>
            <person name="Durand T."/>
        </authorList>
    </citation>
    <scope>NUCLEOTIDE SEQUENCE [LARGE SCALE GENOMIC DNA]</scope>
    <source>
        <strain evidence="6">HA-2024</strain>
        <tissue evidence="6">Whole body</tissue>
    </source>
</reference>
<feature type="region of interest" description="Disordered" evidence="3">
    <location>
        <begin position="1"/>
        <end position="36"/>
    </location>
</feature>
<dbReference type="AlphaFoldDB" id="A0ABD1DI36"/>
<keyword evidence="2" id="KW-0479">Metal-binding</keyword>
<dbReference type="Gene3D" id="3.30.160.60">
    <property type="entry name" value="Classic Zinc Finger"/>
    <property type="match status" value="1"/>
</dbReference>
<dbReference type="SMART" id="SM00868">
    <property type="entry name" value="zf-AD"/>
    <property type="match status" value="1"/>
</dbReference>
<dbReference type="PROSITE" id="PS50157">
    <property type="entry name" value="ZINC_FINGER_C2H2_2"/>
    <property type="match status" value="1"/>
</dbReference>
<feature type="region of interest" description="Disordered" evidence="3">
    <location>
        <begin position="154"/>
        <end position="195"/>
    </location>
</feature>
<dbReference type="InterPro" id="IPR013087">
    <property type="entry name" value="Znf_C2H2_type"/>
</dbReference>
<keyword evidence="7" id="KW-1185">Reference proteome</keyword>
<dbReference type="InterPro" id="IPR036236">
    <property type="entry name" value="Znf_C2H2_sf"/>
</dbReference>
<feature type="binding site" evidence="2">
    <location>
        <position position="53"/>
    </location>
    <ligand>
        <name>Zn(2+)</name>
        <dbReference type="ChEBI" id="CHEBI:29105"/>
    </ligand>
</feature>